<protein>
    <recommendedName>
        <fullName evidence="4">CreA protein</fullName>
    </recommendedName>
</protein>
<dbReference type="Proteomes" id="UP000432089">
    <property type="component" value="Unassembled WGS sequence"/>
</dbReference>
<accession>A0A7V7PRP0</accession>
<comment type="caution">
    <text evidence="2">The sequence shown here is derived from an EMBL/GenBank/DDBJ whole genome shotgun (WGS) entry which is preliminary data.</text>
</comment>
<keyword evidence="3" id="KW-1185">Reference proteome</keyword>
<feature type="chain" id="PRO_5031530453" description="CreA protein" evidence="1">
    <location>
        <begin position="21"/>
        <end position="164"/>
    </location>
</feature>
<evidence type="ECO:0000256" key="1">
    <source>
        <dbReference type="SAM" id="SignalP"/>
    </source>
</evidence>
<dbReference type="PIRSF" id="PIRSF003174">
    <property type="entry name" value="CreA"/>
    <property type="match status" value="1"/>
</dbReference>
<organism evidence="2 3">
    <name type="scientific">Plantimonas leprariae</name>
    <dbReference type="NCBI Taxonomy" id="2615207"/>
    <lineage>
        <taxon>Bacteria</taxon>
        <taxon>Pseudomonadati</taxon>
        <taxon>Pseudomonadota</taxon>
        <taxon>Alphaproteobacteria</taxon>
        <taxon>Hyphomicrobiales</taxon>
        <taxon>Aurantimonadaceae</taxon>
        <taxon>Plantimonas</taxon>
    </lineage>
</organism>
<name>A0A7V7PRP0_9HYPH</name>
<proteinExistence type="predicted"/>
<gene>
    <name evidence="2" type="ORF">F6X38_05850</name>
</gene>
<evidence type="ECO:0000313" key="3">
    <source>
        <dbReference type="Proteomes" id="UP000432089"/>
    </source>
</evidence>
<dbReference type="RefSeq" id="WP_150968661.1">
    <property type="nucleotide sequence ID" value="NZ_VZDO01000003.1"/>
</dbReference>
<dbReference type="PANTHER" id="PTHR37952:SF2">
    <property type="entry name" value="PROTEIN CREA"/>
    <property type="match status" value="1"/>
</dbReference>
<evidence type="ECO:0008006" key="4">
    <source>
        <dbReference type="Google" id="ProtNLM"/>
    </source>
</evidence>
<evidence type="ECO:0000313" key="2">
    <source>
        <dbReference type="EMBL" id="KAB0681406.1"/>
    </source>
</evidence>
<dbReference type="Pfam" id="PF05981">
    <property type="entry name" value="CreA"/>
    <property type="match status" value="1"/>
</dbReference>
<keyword evidence="1" id="KW-0732">Signal</keyword>
<dbReference type="InterPro" id="IPR010292">
    <property type="entry name" value="Uncharacterised_CreA"/>
</dbReference>
<dbReference type="PANTHER" id="PTHR37952">
    <property type="match status" value="1"/>
</dbReference>
<dbReference type="AlphaFoldDB" id="A0A7V7PRP0"/>
<dbReference type="GO" id="GO:0005829">
    <property type="term" value="C:cytosol"/>
    <property type="evidence" value="ECO:0007669"/>
    <property type="project" value="TreeGrafter"/>
</dbReference>
<reference evidence="2 3" key="1">
    <citation type="submission" date="2019-09" db="EMBL/GenBank/DDBJ databases">
        <title>YIM 132180 draft genome.</title>
        <authorList>
            <person name="Zhang K."/>
        </authorList>
    </citation>
    <scope>NUCLEOTIDE SEQUENCE [LARGE SCALE GENOMIC DNA]</scope>
    <source>
        <strain evidence="2 3">YIM 132180</strain>
    </source>
</reference>
<feature type="signal peptide" evidence="1">
    <location>
        <begin position="1"/>
        <end position="20"/>
    </location>
</feature>
<dbReference type="EMBL" id="VZDO01000003">
    <property type="protein sequence ID" value="KAB0681406.1"/>
    <property type="molecule type" value="Genomic_DNA"/>
</dbReference>
<sequence>MRRAVLAALAVLVPATAAGARDVGEVSTAFKLIGPNHKIVVTAFEDPKIEGVSCYVARPRTGGLRGAVGIAEDPSIASVSCVQTGPIVYREPVDADEDGEGVFDERRSLIFKSLEIDRLFDKTNGSLVYVARTTRIIEGSPATSLSVVAPMTWNGTAPGEPKLE</sequence>